<name>A0AAD7BAR4_9AGAR</name>
<keyword evidence="2" id="KW-1185">Reference proteome</keyword>
<reference evidence="1" key="1">
    <citation type="submission" date="2023-03" db="EMBL/GenBank/DDBJ databases">
        <title>Massive genome expansion in bonnet fungi (Mycena s.s.) driven by repeated elements and novel gene families across ecological guilds.</title>
        <authorList>
            <consortium name="Lawrence Berkeley National Laboratory"/>
            <person name="Harder C.B."/>
            <person name="Miyauchi S."/>
            <person name="Viragh M."/>
            <person name="Kuo A."/>
            <person name="Thoen E."/>
            <person name="Andreopoulos B."/>
            <person name="Lu D."/>
            <person name="Skrede I."/>
            <person name="Drula E."/>
            <person name="Henrissat B."/>
            <person name="Morin E."/>
            <person name="Kohler A."/>
            <person name="Barry K."/>
            <person name="LaButti K."/>
            <person name="Morin E."/>
            <person name="Salamov A."/>
            <person name="Lipzen A."/>
            <person name="Mereny Z."/>
            <person name="Hegedus B."/>
            <person name="Baldrian P."/>
            <person name="Stursova M."/>
            <person name="Weitz H."/>
            <person name="Taylor A."/>
            <person name="Grigoriev I.V."/>
            <person name="Nagy L.G."/>
            <person name="Martin F."/>
            <person name="Kauserud H."/>
        </authorList>
    </citation>
    <scope>NUCLEOTIDE SEQUENCE</scope>
    <source>
        <strain evidence="1">9284</strain>
    </source>
</reference>
<organism evidence="1 2">
    <name type="scientific">Roridomyces roridus</name>
    <dbReference type="NCBI Taxonomy" id="1738132"/>
    <lineage>
        <taxon>Eukaryota</taxon>
        <taxon>Fungi</taxon>
        <taxon>Dikarya</taxon>
        <taxon>Basidiomycota</taxon>
        <taxon>Agaricomycotina</taxon>
        <taxon>Agaricomycetes</taxon>
        <taxon>Agaricomycetidae</taxon>
        <taxon>Agaricales</taxon>
        <taxon>Marasmiineae</taxon>
        <taxon>Mycenaceae</taxon>
        <taxon>Roridomyces</taxon>
    </lineage>
</organism>
<gene>
    <name evidence="1" type="ORF">FB45DRAFT_801845</name>
</gene>
<accession>A0AAD7BAR4</accession>
<evidence type="ECO:0000313" key="2">
    <source>
        <dbReference type="Proteomes" id="UP001221142"/>
    </source>
</evidence>
<dbReference type="AlphaFoldDB" id="A0AAD7BAR4"/>
<dbReference type="EMBL" id="JARKIF010000024">
    <property type="protein sequence ID" value="KAJ7615393.1"/>
    <property type="molecule type" value="Genomic_DNA"/>
</dbReference>
<sequence>MASSAVKDVHKRIQTMNDAISEHLKAIKELTEQKHAAWGELNYLRDPMSRLPLELSSMIFRRCVGPEYDDLQPHAYTAPMLLMRICRSWTQIALATPSLWTDIHIHITIPYIGFGNLFEIGWTGRNSFQSRSHFQGVGTRTWRT</sequence>
<comment type="caution">
    <text evidence="1">The sequence shown here is derived from an EMBL/GenBank/DDBJ whole genome shotgun (WGS) entry which is preliminary data.</text>
</comment>
<evidence type="ECO:0000313" key="1">
    <source>
        <dbReference type="EMBL" id="KAJ7615393.1"/>
    </source>
</evidence>
<evidence type="ECO:0008006" key="3">
    <source>
        <dbReference type="Google" id="ProtNLM"/>
    </source>
</evidence>
<dbReference type="Proteomes" id="UP001221142">
    <property type="component" value="Unassembled WGS sequence"/>
</dbReference>
<protein>
    <recommendedName>
        <fullName evidence="3">F-box domain-containing protein</fullName>
    </recommendedName>
</protein>
<proteinExistence type="predicted"/>